<dbReference type="EMBL" id="OUUZ01000001">
    <property type="protein sequence ID" value="SPQ19636.1"/>
    <property type="molecule type" value="Genomic_DNA"/>
</dbReference>
<proteinExistence type="predicted"/>
<gene>
    <name evidence="2" type="ORF">TT172_LOCUS2055</name>
</gene>
<feature type="region of interest" description="Disordered" evidence="1">
    <location>
        <begin position="1"/>
        <end position="56"/>
    </location>
</feature>
<dbReference type="Proteomes" id="UP000289323">
    <property type="component" value="Unassembled WGS sequence"/>
</dbReference>
<protein>
    <submittedName>
        <fullName evidence="2">3e5d6244-29df-4a14-8489-43e67c1175c3</fullName>
    </submittedName>
</protein>
<accession>A0A446BAV0</accession>
<sequence>MKLTPIKIKGKAGPRKVWRPPNRQRVSHKRAREEDDDAPDERAGAPPRRRFKSKKPAAAVEELPTEILERIIFMSRNLNFLRSSLRLGYRFSSRSFLTELLEAAFAPTWDVWYGRRRHEVMPHQKDLLDPKRIPGDPDFQGAVLACPWVNVGLVLEAQQKWCRRNGGPGMLLANSTPPSATVNQGLTDAAARFEEDWKDVVLVHSWGASLRPEMWELTGRGYDNIAAASDRQLALVIFLLLAQMDAFSHWPLFLIEQKLDAARQLQQTAPPADRLLWQFAGTVLENYGDGARLPKPNG</sequence>
<name>A0A446BAV0_9PEZI</name>
<feature type="compositionally biased region" description="Basic residues" evidence="1">
    <location>
        <begin position="8"/>
        <end position="18"/>
    </location>
</feature>
<reference evidence="2 3" key="1">
    <citation type="submission" date="2018-04" db="EMBL/GenBank/DDBJ databases">
        <authorList>
            <person name="Huttner S."/>
            <person name="Dainat J."/>
        </authorList>
    </citation>
    <scope>NUCLEOTIDE SEQUENCE [LARGE SCALE GENOMIC DNA]</scope>
</reference>
<evidence type="ECO:0000313" key="2">
    <source>
        <dbReference type="EMBL" id="SPQ19636.1"/>
    </source>
</evidence>
<dbReference type="AlphaFoldDB" id="A0A446BAV0"/>
<evidence type="ECO:0000313" key="3">
    <source>
        <dbReference type="Proteomes" id="UP000289323"/>
    </source>
</evidence>
<evidence type="ECO:0000256" key="1">
    <source>
        <dbReference type="SAM" id="MobiDB-lite"/>
    </source>
</evidence>
<organism evidence="2 3">
    <name type="scientific">Thermothielavioides terrestris</name>
    <dbReference type="NCBI Taxonomy" id="2587410"/>
    <lineage>
        <taxon>Eukaryota</taxon>
        <taxon>Fungi</taxon>
        <taxon>Dikarya</taxon>
        <taxon>Ascomycota</taxon>
        <taxon>Pezizomycotina</taxon>
        <taxon>Sordariomycetes</taxon>
        <taxon>Sordariomycetidae</taxon>
        <taxon>Sordariales</taxon>
        <taxon>Chaetomiaceae</taxon>
        <taxon>Thermothielavioides</taxon>
    </lineage>
</organism>